<keyword evidence="1" id="KW-1133">Transmembrane helix</keyword>
<evidence type="ECO:0000259" key="2">
    <source>
        <dbReference type="Pfam" id="PF07331"/>
    </source>
</evidence>
<organism evidence="3 4">
    <name type="scientific">Falsiroseomonas selenitidurans</name>
    <dbReference type="NCBI Taxonomy" id="2716335"/>
    <lineage>
        <taxon>Bacteria</taxon>
        <taxon>Pseudomonadati</taxon>
        <taxon>Pseudomonadota</taxon>
        <taxon>Alphaproteobacteria</taxon>
        <taxon>Acetobacterales</taxon>
        <taxon>Roseomonadaceae</taxon>
        <taxon>Falsiroseomonas</taxon>
    </lineage>
</organism>
<name>A0ABX1E1D4_9PROT</name>
<dbReference type="RefSeq" id="WP_168028390.1">
    <property type="nucleotide sequence ID" value="NZ_JAAVNE010000007.1"/>
</dbReference>
<feature type="transmembrane region" description="Helical" evidence="1">
    <location>
        <begin position="83"/>
        <end position="116"/>
    </location>
</feature>
<evidence type="ECO:0000256" key="1">
    <source>
        <dbReference type="SAM" id="Phobius"/>
    </source>
</evidence>
<accession>A0ABX1E1D4</accession>
<keyword evidence="4" id="KW-1185">Reference proteome</keyword>
<feature type="domain" description="DUF1468" evidence="2">
    <location>
        <begin position="16"/>
        <end position="149"/>
    </location>
</feature>
<sequence>MHEIRRQREPGETPFGFVLLLLSLGVMAEGHRLQGFEALSAPGVVPVAAGAVMALSALVIILGTRRLAPAPGGFARRIAPRDVALSVLMIAAYMAALEPVGFHLATLVFLAGIILYLRRGGLGFALAVSLASVIAVHVVFRMVFTVVLPQGWLLRGILPPGLLQ</sequence>
<dbReference type="EMBL" id="JAAVNE010000007">
    <property type="protein sequence ID" value="NKC30495.1"/>
    <property type="molecule type" value="Genomic_DNA"/>
</dbReference>
<reference evidence="3 4" key="1">
    <citation type="submission" date="2020-03" db="EMBL/GenBank/DDBJ databases">
        <title>Roseomonas selenitidurans sp. nov. isolated from urban soil.</title>
        <authorList>
            <person name="Liu H."/>
        </authorList>
    </citation>
    <scope>NUCLEOTIDE SEQUENCE [LARGE SCALE GENOMIC DNA]</scope>
    <source>
        <strain evidence="3 4">BU-1</strain>
    </source>
</reference>
<evidence type="ECO:0000313" key="4">
    <source>
        <dbReference type="Proteomes" id="UP000787635"/>
    </source>
</evidence>
<dbReference type="Proteomes" id="UP000787635">
    <property type="component" value="Unassembled WGS sequence"/>
</dbReference>
<feature type="transmembrane region" description="Helical" evidence="1">
    <location>
        <begin position="44"/>
        <end position="62"/>
    </location>
</feature>
<protein>
    <submittedName>
        <fullName evidence="3">Tripartite tricarboxylate transporter TctB family protein</fullName>
    </submittedName>
</protein>
<proteinExistence type="predicted"/>
<keyword evidence="1" id="KW-0472">Membrane</keyword>
<dbReference type="Pfam" id="PF07331">
    <property type="entry name" value="TctB"/>
    <property type="match status" value="1"/>
</dbReference>
<comment type="caution">
    <text evidence="3">The sequence shown here is derived from an EMBL/GenBank/DDBJ whole genome shotgun (WGS) entry which is preliminary data.</text>
</comment>
<dbReference type="InterPro" id="IPR009936">
    <property type="entry name" value="DUF1468"/>
</dbReference>
<gene>
    <name evidence="3" type="ORF">HEQ75_06445</name>
</gene>
<keyword evidence="1" id="KW-0812">Transmembrane</keyword>
<feature type="transmembrane region" description="Helical" evidence="1">
    <location>
        <begin position="122"/>
        <end position="148"/>
    </location>
</feature>
<evidence type="ECO:0000313" key="3">
    <source>
        <dbReference type="EMBL" id="NKC30495.1"/>
    </source>
</evidence>